<dbReference type="Gene3D" id="1.20.140.140">
    <property type="entry name" value="Calcium release-activated calcium channel protein Orai"/>
    <property type="match status" value="1"/>
</dbReference>
<dbReference type="GO" id="GO:0016020">
    <property type="term" value="C:membrane"/>
    <property type="evidence" value="ECO:0007669"/>
    <property type="project" value="UniProtKB-SubCell"/>
</dbReference>
<dbReference type="Proteomes" id="UP000288716">
    <property type="component" value="Unassembled WGS sequence"/>
</dbReference>
<feature type="transmembrane region" description="Helical" evidence="6">
    <location>
        <begin position="61"/>
        <end position="82"/>
    </location>
</feature>
<dbReference type="GO" id="GO:0015279">
    <property type="term" value="F:store-operated calcium channel activity"/>
    <property type="evidence" value="ECO:0007669"/>
    <property type="project" value="TreeGrafter"/>
</dbReference>
<dbReference type="VEuPathDB" id="VectorBase:LDEU005195"/>
<feature type="non-terminal residue" evidence="7">
    <location>
        <position position="1"/>
    </location>
</feature>
<organism evidence="7 8">
    <name type="scientific">Leptotrombidium deliense</name>
    <dbReference type="NCBI Taxonomy" id="299467"/>
    <lineage>
        <taxon>Eukaryota</taxon>
        <taxon>Metazoa</taxon>
        <taxon>Ecdysozoa</taxon>
        <taxon>Arthropoda</taxon>
        <taxon>Chelicerata</taxon>
        <taxon>Arachnida</taxon>
        <taxon>Acari</taxon>
        <taxon>Acariformes</taxon>
        <taxon>Trombidiformes</taxon>
        <taxon>Prostigmata</taxon>
        <taxon>Anystina</taxon>
        <taxon>Parasitengona</taxon>
        <taxon>Trombiculoidea</taxon>
        <taxon>Trombiculidae</taxon>
        <taxon>Leptotrombidium</taxon>
    </lineage>
</organism>
<evidence type="ECO:0000256" key="3">
    <source>
        <dbReference type="ARBA" id="ARBA00022692"/>
    </source>
</evidence>
<dbReference type="GO" id="GO:0002115">
    <property type="term" value="P:store-operated calcium entry"/>
    <property type="evidence" value="ECO:0007669"/>
    <property type="project" value="TreeGrafter"/>
</dbReference>
<dbReference type="PANTHER" id="PTHR31501">
    <property type="entry name" value="CALCIUM RELEASE-ACTIVATED CALCIUM CHANNEL PROTEIN 1"/>
    <property type="match status" value="1"/>
</dbReference>
<dbReference type="EMBL" id="NCKV01002429">
    <property type="protein sequence ID" value="RWS26845.1"/>
    <property type="molecule type" value="Genomic_DNA"/>
</dbReference>
<evidence type="ECO:0000256" key="1">
    <source>
        <dbReference type="ARBA" id="ARBA00004141"/>
    </source>
</evidence>
<accession>A0A443SH94</accession>
<comment type="caution">
    <text evidence="7">The sequence shown here is derived from an EMBL/GenBank/DDBJ whole genome shotgun (WGS) entry which is preliminary data.</text>
</comment>
<evidence type="ECO:0000256" key="2">
    <source>
        <dbReference type="ARBA" id="ARBA00008062"/>
    </source>
</evidence>
<keyword evidence="3 6" id="KW-0812">Transmembrane</keyword>
<dbReference type="InterPro" id="IPR038350">
    <property type="entry name" value="Orai_sf"/>
</dbReference>
<comment type="similarity">
    <text evidence="2">Belongs to the Orai family.</text>
</comment>
<gene>
    <name evidence="7" type="ORF">B4U80_06597</name>
</gene>
<feature type="transmembrane region" description="Helical" evidence="6">
    <location>
        <begin position="116"/>
        <end position="139"/>
    </location>
</feature>
<sequence length="219" mass="24422">VICIKMSKNENKDNHLSWRRLHLSYAKLKASSRTSALLSGFAMVAMVEVQLENDSKVPPALLIAFIMCTTLLVAVHMLALMISTCILPNVEAVASENGITNVNESPHDRLNLYIEIAWIFSTVLGIFLFLLEIAIIFWVKFYDMESGKNAAIAATVLLIPIVVIFTAFAIHFYRSIVAHKYECCVSNLKNAEKMVSKCNSEVSFTQKQTKSTTTDLKGK</sequence>
<dbReference type="Pfam" id="PF07856">
    <property type="entry name" value="Orai-1"/>
    <property type="match status" value="1"/>
</dbReference>
<name>A0A443SH94_9ACAR</name>
<protein>
    <submittedName>
        <fullName evidence="7">Calcium release-activated calcium channel protein 1-like protein</fullName>
    </submittedName>
</protein>
<dbReference type="STRING" id="299467.A0A443SH94"/>
<dbReference type="AlphaFoldDB" id="A0A443SH94"/>
<evidence type="ECO:0000313" key="8">
    <source>
        <dbReference type="Proteomes" id="UP000288716"/>
    </source>
</evidence>
<dbReference type="InterPro" id="IPR012446">
    <property type="entry name" value="CRAC_channel"/>
</dbReference>
<reference evidence="7 8" key="1">
    <citation type="journal article" date="2018" name="Gigascience">
        <title>Genomes of trombidid mites reveal novel predicted allergens and laterally-transferred genes associated with secondary metabolism.</title>
        <authorList>
            <person name="Dong X."/>
            <person name="Chaisiri K."/>
            <person name="Xia D."/>
            <person name="Armstrong S.D."/>
            <person name="Fang Y."/>
            <person name="Donnelly M.J."/>
            <person name="Kadowaki T."/>
            <person name="McGarry J.W."/>
            <person name="Darby A.C."/>
            <person name="Makepeace B.L."/>
        </authorList>
    </citation>
    <scope>NUCLEOTIDE SEQUENCE [LARGE SCALE GENOMIC DNA]</scope>
    <source>
        <strain evidence="7">UoL-UT</strain>
    </source>
</reference>
<evidence type="ECO:0000256" key="4">
    <source>
        <dbReference type="ARBA" id="ARBA00022989"/>
    </source>
</evidence>
<keyword evidence="8" id="KW-1185">Reference proteome</keyword>
<dbReference type="PANTHER" id="PTHR31501:SF7">
    <property type="entry name" value="CALCIUM RELEASE-ACTIVATED CALCIUM CHANNEL PROTEIN 1"/>
    <property type="match status" value="1"/>
</dbReference>
<comment type="subcellular location">
    <subcellularLocation>
        <location evidence="1">Membrane</location>
        <topology evidence="1">Multi-pass membrane protein</topology>
    </subcellularLocation>
</comment>
<proteinExistence type="inferred from homology"/>
<evidence type="ECO:0000313" key="7">
    <source>
        <dbReference type="EMBL" id="RWS26845.1"/>
    </source>
</evidence>
<dbReference type="OrthoDB" id="61124at2759"/>
<evidence type="ECO:0000256" key="5">
    <source>
        <dbReference type="ARBA" id="ARBA00023136"/>
    </source>
</evidence>
<feature type="transmembrane region" description="Helical" evidence="6">
    <location>
        <begin position="151"/>
        <end position="173"/>
    </location>
</feature>
<keyword evidence="4 6" id="KW-1133">Transmembrane helix</keyword>
<evidence type="ECO:0000256" key="6">
    <source>
        <dbReference type="SAM" id="Phobius"/>
    </source>
</evidence>
<keyword evidence="5 6" id="KW-0472">Membrane</keyword>